<evidence type="ECO:0000313" key="2">
    <source>
        <dbReference type="Proteomes" id="UP001055811"/>
    </source>
</evidence>
<accession>A0ACB9F2M2</accession>
<comment type="caution">
    <text evidence="1">The sequence shown here is derived from an EMBL/GenBank/DDBJ whole genome shotgun (WGS) entry which is preliminary data.</text>
</comment>
<dbReference type="EMBL" id="CM042011">
    <property type="protein sequence ID" value="KAI3765337.1"/>
    <property type="molecule type" value="Genomic_DNA"/>
</dbReference>
<gene>
    <name evidence="1" type="ORF">L2E82_15367</name>
</gene>
<reference evidence="1 2" key="2">
    <citation type="journal article" date="2022" name="Mol. Ecol. Resour.">
        <title>The genomes of chicory, endive, great burdock and yacon provide insights into Asteraceae paleo-polyploidization history and plant inulin production.</title>
        <authorList>
            <person name="Fan W."/>
            <person name="Wang S."/>
            <person name="Wang H."/>
            <person name="Wang A."/>
            <person name="Jiang F."/>
            <person name="Liu H."/>
            <person name="Zhao H."/>
            <person name="Xu D."/>
            <person name="Zhang Y."/>
        </authorList>
    </citation>
    <scope>NUCLEOTIDE SEQUENCE [LARGE SCALE GENOMIC DNA]</scope>
    <source>
        <strain evidence="2">cv. Punajuju</strain>
        <tissue evidence="1">Leaves</tissue>
    </source>
</reference>
<dbReference type="Proteomes" id="UP001055811">
    <property type="component" value="Linkage Group LG03"/>
</dbReference>
<sequence>MTNDTTQVGAGFGFSSIGVDDRNANSTKDLVRRKRRSSDTYLVIGPRTGPTIASSSRSPLPLAAQSVMPPSAPVETGQPKRFVFVPRDRLLNMKNMKFVETMASIAEVMSRYEACWGIEQKNQDMRDEMEYIAGMDQYVFVRKELDGLRSESVDAIRGRSLVESEVLELKEKVLGLELEKTTIKTVFDGNMSELWKQN</sequence>
<evidence type="ECO:0000313" key="1">
    <source>
        <dbReference type="EMBL" id="KAI3765337.1"/>
    </source>
</evidence>
<proteinExistence type="predicted"/>
<reference evidence="2" key="1">
    <citation type="journal article" date="2022" name="Mol. Ecol. Resour.">
        <title>The genomes of chicory, endive, great burdock and yacon provide insights into Asteraceae palaeo-polyploidization history and plant inulin production.</title>
        <authorList>
            <person name="Fan W."/>
            <person name="Wang S."/>
            <person name="Wang H."/>
            <person name="Wang A."/>
            <person name="Jiang F."/>
            <person name="Liu H."/>
            <person name="Zhao H."/>
            <person name="Xu D."/>
            <person name="Zhang Y."/>
        </authorList>
    </citation>
    <scope>NUCLEOTIDE SEQUENCE [LARGE SCALE GENOMIC DNA]</scope>
    <source>
        <strain evidence="2">cv. Punajuju</strain>
    </source>
</reference>
<keyword evidence="2" id="KW-1185">Reference proteome</keyword>
<protein>
    <submittedName>
        <fullName evidence="1">Uncharacterized protein</fullName>
    </submittedName>
</protein>
<organism evidence="1 2">
    <name type="scientific">Cichorium intybus</name>
    <name type="common">Chicory</name>
    <dbReference type="NCBI Taxonomy" id="13427"/>
    <lineage>
        <taxon>Eukaryota</taxon>
        <taxon>Viridiplantae</taxon>
        <taxon>Streptophyta</taxon>
        <taxon>Embryophyta</taxon>
        <taxon>Tracheophyta</taxon>
        <taxon>Spermatophyta</taxon>
        <taxon>Magnoliopsida</taxon>
        <taxon>eudicotyledons</taxon>
        <taxon>Gunneridae</taxon>
        <taxon>Pentapetalae</taxon>
        <taxon>asterids</taxon>
        <taxon>campanulids</taxon>
        <taxon>Asterales</taxon>
        <taxon>Asteraceae</taxon>
        <taxon>Cichorioideae</taxon>
        <taxon>Cichorieae</taxon>
        <taxon>Cichoriinae</taxon>
        <taxon>Cichorium</taxon>
    </lineage>
</organism>
<name>A0ACB9F2M2_CICIN</name>